<dbReference type="AlphaFoldDB" id="A0A0B5BBW2"/>
<organism evidence="1 2">
    <name type="scientific">Geobacter pickeringii</name>
    <dbReference type="NCBI Taxonomy" id="345632"/>
    <lineage>
        <taxon>Bacteria</taxon>
        <taxon>Pseudomonadati</taxon>
        <taxon>Thermodesulfobacteriota</taxon>
        <taxon>Desulfuromonadia</taxon>
        <taxon>Geobacterales</taxon>
        <taxon>Geobacteraceae</taxon>
        <taxon>Geobacter</taxon>
    </lineage>
</organism>
<reference evidence="1 2" key="1">
    <citation type="journal article" date="2015" name="Genome Announc.">
        <title>Complete Genome of Geobacter pickeringii G13T, a Metal-Reducing Isolate from Sedimentary Kaolin Deposits.</title>
        <authorList>
            <person name="Badalamenti J.P."/>
            <person name="Bond D.R."/>
        </authorList>
    </citation>
    <scope>NUCLEOTIDE SEQUENCE [LARGE SCALE GENOMIC DNA]</scope>
    <source>
        <strain evidence="1 2">G13</strain>
    </source>
</reference>
<accession>A0A0B5BBW2</accession>
<gene>
    <name evidence="1" type="ORF">GPICK_03170</name>
</gene>
<evidence type="ECO:0000313" key="1">
    <source>
        <dbReference type="EMBL" id="AJE02509.1"/>
    </source>
</evidence>
<dbReference type="HOGENOM" id="CLU_1105898_0_0_7"/>
<proteinExistence type="predicted"/>
<name>A0A0B5BBW2_9BACT</name>
<sequence>MNRPPGRRLVAYGVVLILLCATALAGINHYGLSRRVYRTVGTVTDATVDRAEVETPENAYAHWRTTGVWGRKILFFAGEWEKIAPERFFDVPLERNYPLAFFNYGKALEEQRLDRRSFLYVATVTGIVREMGVVLPEAIYQHLAEQARSAKNARFLDGAVSLTYHGLPRTFMTLRHLRAPAEPLLVYVGASFFREHTPEELRAALVSAGVRTDSLVLCRMAGDERVTPEERERLAAFARLLGMAAAREGAS</sequence>
<dbReference type="KEGG" id="gpi:GPICK_03170"/>
<dbReference type="Proteomes" id="UP000057609">
    <property type="component" value="Chromosome"/>
</dbReference>
<dbReference type="RefSeq" id="WP_039740445.1">
    <property type="nucleotide sequence ID" value="NZ_CP009788.1"/>
</dbReference>
<protein>
    <submittedName>
        <fullName evidence="1">Uncharacterized protein</fullName>
    </submittedName>
</protein>
<keyword evidence="2" id="KW-1185">Reference proteome</keyword>
<dbReference type="EMBL" id="CP009788">
    <property type="protein sequence ID" value="AJE02509.1"/>
    <property type="molecule type" value="Genomic_DNA"/>
</dbReference>
<evidence type="ECO:0000313" key="2">
    <source>
        <dbReference type="Proteomes" id="UP000057609"/>
    </source>
</evidence>